<feature type="chain" id="PRO_5045104074" evidence="1">
    <location>
        <begin position="22"/>
        <end position="94"/>
    </location>
</feature>
<dbReference type="EMBL" id="JBHTMU010000011">
    <property type="protein sequence ID" value="MFD1342385.1"/>
    <property type="molecule type" value="Genomic_DNA"/>
</dbReference>
<evidence type="ECO:0000313" key="3">
    <source>
        <dbReference type="Proteomes" id="UP001597135"/>
    </source>
</evidence>
<comment type="caution">
    <text evidence="2">The sequence shown here is derived from an EMBL/GenBank/DDBJ whole genome shotgun (WGS) entry which is preliminary data.</text>
</comment>
<proteinExistence type="predicted"/>
<name>A0ABW3ZI22_9RHOB</name>
<accession>A0ABW3ZI22</accession>
<organism evidence="2 3">
    <name type="scientific">Litorisediminicola beolgyonensis</name>
    <dbReference type="NCBI Taxonomy" id="1173614"/>
    <lineage>
        <taxon>Bacteria</taxon>
        <taxon>Pseudomonadati</taxon>
        <taxon>Pseudomonadota</taxon>
        <taxon>Alphaproteobacteria</taxon>
        <taxon>Rhodobacterales</taxon>
        <taxon>Paracoccaceae</taxon>
        <taxon>Litorisediminicola</taxon>
    </lineage>
</organism>
<feature type="signal peptide" evidence="1">
    <location>
        <begin position="1"/>
        <end position="21"/>
    </location>
</feature>
<reference evidence="3" key="1">
    <citation type="journal article" date="2019" name="Int. J. Syst. Evol. Microbiol.">
        <title>The Global Catalogue of Microorganisms (GCM) 10K type strain sequencing project: providing services to taxonomists for standard genome sequencing and annotation.</title>
        <authorList>
            <consortium name="The Broad Institute Genomics Platform"/>
            <consortium name="The Broad Institute Genome Sequencing Center for Infectious Disease"/>
            <person name="Wu L."/>
            <person name="Ma J."/>
        </authorList>
    </citation>
    <scope>NUCLEOTIDE SEQUENCE [LARGE SCALE GENOMIC DNA]</scope>
    <source>
        <strain evidence="3">CCUG 62953</strain>
    </source>
</reference>
<keyword evidence="1" id="KW-0732">Signal</keyword>
<evidence type="ECO:0000313" key="2">
    <source>
        <dbReference type="EMBL" id="MFD1342385.1"/>
    </source>
</evidence>
<dbReference type="Proteomes" id="UP001597135">
    <property type="component" value="Unassembled WGS sequence"/>
</dbReference>
<protein>
    <submittedName>
        <fullName evidence="2">Uncharacterized protein</fullName>
    </submittedName>
</protein>
<dbReference type="RefSeq" id="WP_386802448.1">
    <property type="nucleotide sequence ID" value="NZ_JBHTMU010000011.1"/>
</dbReference>
<evidence type="ECO:0000256" key="1">
    <source>
        <dbReference type="SAM" id="SignalP"/>
    </source>
</evidence>
<sequence length="94" mass="9533">MRRIAVFALFGLALTTTPALAGPKLEKLPILALQGGKGFGGFGPEGDKPGKGVTNGIISARSPVAQSVLGRLFTNVIATDDTIDTGGPVTTVAR</sequence>
<keyword evidence="3" id="KW-1185">Reference proteome</keyword>
<gene>
    <name evidence="2" type="ORF">ACFQ4E_08140</name>
</gene>